<reference evidence="6 8" key="1">
    <citation type="submission" date="2015-09" db="EMBL/GenBank/DDBJ databases">
        <title>A metagenomics-based metabolic model of nitrate-dependent anaerobic oxidation of methane by Methanoperedens-like archaea.</title>
        <authorList>
            <person name="Arshad A."/>
            <person name="Speth D.R."/>
            <person name="De Graaf R.M."/>
            <person name="Op Den Camp H.J."/>
            <person name="Jetten M.S."/>
            <person name="Welte C.U."/>
        </authorList>
    </citation>
    <scope>NUCLEOTIDE SEQUENCE [LARGE SCALE GENOMIC DNA]</scope>
</reference>
<evidence type="ECO:0000256" key="1">
    <source>
        <dbReference type="ARBA" id="ARBA00022485"/>
    </source>
</evidence>
<dbReference type="NCBIfam" id="TIGR01971">
    <property type="entry name" value="NuoI"/>
    <property type="match status" value="1"/>
</dbReference>
<evidence type="ECO:0000313" key="9">
    <source>
        <dbReference type="Proteomes" id="UP000218615"/>
    </source>
</evidence>
<dbReference type="GO" id="GO:0016020">
    <property type="term" value="C:membrane"/>
    <property type="evidence" value="ECO:0007669"/>
    <property type="project" value="InterPro"/>
</dbReference>
<evidence type="ECO:0000313" key="8">
    <source>
        <dbReference type="Proteomes" id="UP000050360"/>
    </source>
</evidence>
<dbReference type="Gene3D" id="3.30.70.3270">
    <property type="match status" value="1"/>
</dbReference>
<keyword evidence="4" id="KW-0411">Iron-sulfur</keyword>
<keyword evidence="3" id="KW-0408">Iron</keyword>
<reference evidence="9" key="2">
    <citation type="submission" date="2017-06" db="EMBL/GenBank/DDBJ databases">
        <authorList>
            <person name="Cremers G."/>
        </authorList>
    </citation>
    <scope>NUCLEOTIDE SEQUENCE [LARGE SCALE GENOMIC DNA]</scope>
</reference>
<dbReference type="GO" id="GO:0051539">
    <property type="term" value="F:4 iron, 4 sulfur cluster binding"/>
    <property type="evidence" value="ECO:0007669"/>
    <property type="project" value="UniProtKB-KW"/>
</dbReference>
<evidence type="ECO:0000256" key="3">
    <source>
        <dbReference type="ARBA" id="ARBA00023004"/>
    </source>
</evidence>
<dbReference type="Proteomes" id="UP000050360">
    <property type="component" value="Unassembled WGS sequence"/>
</dbReference>
<evidence type="ECO:0000313" key="6">
    <source>
        <dbReference type="EMBL" id="KPQ44681.1"/>
    </source>
</evidence>
<evidence type="ECO:0000256" key="4">
    <source>
        <dbReference type="ARBA" id="ARBA00023014"/>
    </source>
</evidence>
<keyword evidence="7" id="KW-0560">Oxidoreductase</keyword>
<keyword evidence="1" id="KW-0004">4Fe-4S</keyword>
<dbReference type="Proteomes" id="UP000218615">
    <property type="component" value="Unassembled WGS sequence"/>
</dbReference>
<organism evidence="6 8">
    <name type="scientific">Candidatus Methanoperedens nitratireducens</name>
    <dbReference type="NCBI Taxonomy" id="1392998"/>
    <lineage>
        <taxon>Archaea</taxon>
        <taxon>Methanobacteriati</taxon>
        <taxon>Methanobacteriota</taxon>
        <taxon>Stenosarchaea group</taxon>
        <taxon>Methanomicrobia</taxon>
        <taxon>Methanosarcinales</taxon>
        <taxon>ANME-2 cluster</taxon>
        <taxon>Candidatus Methanoperedentaceae</taxon>
        <taxon>Candidatus Methanoperedens</taxon>
    </lineage>
</organism>
<dbReference type="EMBL" id="FZMP01000164">
    <property type="protein sequence ID" value="SNQ61168.1"/>
    <property type="molecule type" value="Genomic_DNA"/>
</dbReference>
<evidence type="ECO:0000259" key="5">
    <source>
        <dbReference type="PROSITE" id="PS51379"/>
    </source>
</evidence>
<dbReference type="InterPro" id="IPR010226">
    <property type="entry name" value="NADH_quinone_OxRdtase_chainI"/>
</dbReference>
<dbReference type="PANTHER" id="PTHR10849">
    <property type="entry name" value="NADH DEHYDROGENASE UBIQUINONE IRON-SULFUR PROTEIN 8, MITOCHONDRIAL"/>
    <property type="match status" value="1"/>
</dbReference>
<evidence type="ECO:0000313" key="7">
    <source>
        <dbReference type="EMBL" id="SNQ61168.1"/>
    </source>
</evidence>
<dbReference type="GO" id="GO:0016651">
    <property type="term" value="F:oxidoreductase activity, acting on NAD(P)H"/>
    <property type="evidence" value="ECO:0007669"/>
    <property type="project" value="InterPro"/>
</dbReference>
<keyword evidence="9" id="KW-1185">Reference proteome</keyword>
<name>A0A0P8CMJ4_9EURY</name>
<feature type="domain" description="4Fe-4S ferredoxin-type" evidence="5">
    <location>
        <begin position="50"/>
        <end position="79"/>
    </location>
</feature>
<evidence type="ECO:0000256" key="2">
    <source>
        <dbReference type="ARBA" id="ARBA00022723"/>
    </source>
</evidence>
<dbReference type="GO" id="GO:0046872">
    <property type="term" value="F:metal ion binding"/>
    <property type="evidence" value="ECO:0007669"/>
    <property type="project" value="UniProtKB-KW"/>
</dbReference>
<dbReference type="Pfam" id="PF14697">
    <property type="entry name" value="Fer4_21"/>
    <property type="match status" value="1"/>
</dbReference>
<dbReference type="PROSITE" id="PS51379">
    <property type="entry name" value="4FE4S_FER_2"/>
    <property type="match status" value="2"/>
</dbReference>
<dbReference type="SUPFAM" id="SSF54862">
    <property type="entry name" value="4Fe-4S ferredoxins"/>
    <property type="match status" value="1"/>
</dbReference>
<dbReference type="EC" id="1.6.5.11" evidence="7"/>
<dbReference type="PROSITE" id="PS00198">
    <property type="entry name" value="4FE4S_FER_1"/>
    <property type="match status" value="2"/>
</dbReference>
<dbReference type="RefSeq" id="WP_096205834.1">
    <property type="nucleotide sequence ID" value="NZ_FZMP01000164.1"/>
</dbReference>
<proteinExistence type="inferred from homology"/>
<gene>
    <name evidence="6" type="primary">fpoI</name>
    <name evidence="7" type="synonym">nuoI</name>
    <name evidence="7" type="ORF">MNV_2460004</name>
    <name evidence="6" type="ORF">MPEBLZ_00732</name>
</gene>
<keyword evidence="2" id="KW-0479">Metal-binding</keyword>
<feature type="domain" description="4Fe-4S ferredoxin-type" evidence="5">
    <location>
        <begin position="83"/>
        <end position="112"/>
    </location>
</feature>
<dbReference type="AlphaFoldDB" id="A0A0P8CMJ4"/>
<dbReference type="InterPro" id="IPR017896">
    <property type="entry name" value="4Fe4S_Fe-S-bd"/>
</dbReference>
<dbReference type="InterPro" id="IPR017900">
    <property type="entry name" value="4Fe4S_Fe_S_CS"/>
</dbReference>
<dbReference type="EMBL" id="LKCM01000063">
    <property type="protein sequence ID" value="KPQ44681.1"/>
    <property type="molecule type" value="Genomic_DNA"/>
</dbReference>
<accession>A0A284VPM3</accession>
<protein>
    <submittedName>
        <fullName evidence="6">F420H2 dehydrogenase subunit fpoI</fullName>
    </submittedName>
    <submittedName>
        <fullName evidence="7">NADH-quinone oxidoreductase subunit I</fullName>
        <ecNumber evidence="7">1.6.5.11</ecNumber>
    </submittedName>
</protein>
<dbReference type="HAMAP" id="MF_01351">
    <property type="entry name" value="NDH1_NuoI"/>
    <property type="match status" value="1"/>
</dbReference>
<accession>A0A0P8CMJ4</accession>
<reference evidence="7" key="3">
    <citation type="submission" date="2017-06" db="EMBL/GenBank/DDBJ databases">
        <authorList>
            <person name="Kim H.J."/>
            <person name="Triplett B.A."/>
        </authorList>
    </citation>
    <scope>NUCLEOTIDE SEQUENCE [LARGE SCALE GENOMIC DNA]</scope>
    <source>
        <strain evidence="7">Mnv1</strain>
    </source>
</reference>
<sequence length="138" mass="15692">MAWITKNWGMVGIIKGLIVTMKHMLRVGNRPTVTVQYPYQKMKVSPRFRGLHAVDEDACIGCGICEVNCPNGTIQIVKHKTRWYPQVNIGMCLFCGLCVDVCPMNAMKMTGNYELADYTRESLVYGPDRLLFNKEVKQ</sequence>